<keyword evidence="3" id="KW-1185">Reference proteome</keyword>
<dbReference type="Proteomes" id="UP000836402">
    <property type="component" value="Unassembled WGS sequence"/>
</dbReference>
<evidence type="ECO:0000313" key="2">
    <source>
        <dbReference type="EMBL" id="CAD6914842.1"/>
    </source>
</evidence>
<protein>
    <submittedName>
        <fullName evidence="2">Uncharacterized protein</fullName>
    </submittedName>
</protein>
<feature type="non-terminal residue" evidence="2">
    <location>
        <position position="1"/>
    </location>
</feature>
<evidence type="ECO:0000256" key="1">
    <source>
        <dbReference type="SAM" id="MobiDB-lite"/>
    </source>
</evidence>
<comment type="caution">
    <text evidence="2">The sequence shown here is derived from an EMBL/GenBank/DDBJ whole genome shotgun (WGS) entry which is preliminary data.</text>
</comment>
<dbReference type="EMBL" id="CAJHJG010001802">
    <property type="protein sequence ID" value="CAD6914842.1"/>
    <property type="molecule type" value="Genomic_DNA"/>
</dbReference>
<accession>A0ABN7IS89</accession>
<gene>
    <name evidence="2" type="ORF">JKIAZH3_G9667</name>
</gene>
<name>A0ABN7IS89_9BASI</name>
<proteinExistence type="predicted"/>
<reference evidence="2" key="1">
    <citation type="submission" date="2020-10" db="EMBL/GenBank/DDBJ databases">
        <authorList>
            <person name="Sedaghatjoo S."/>
        </authorList>
    </citation>
    <scope>NUCLEOTIDE SEQUENCE</scope>
    <source>
        <strain evidence="2">AZH3</strain>
    </source>
</reference>
<feature type="region of interest" description="Disordered" evidence="1">
    <location>
        <begin position="135"/>
        <end position="223"/>
    </location>
</feature>
<sequence>PHCWPSIIENRPISHTEAQTLMFSKAALTDDEANSIRDPAEIARLGEISIVMQKVKSRYQMKRPVYSTVAIGPKQAIYERAKKVGAVQLGAGPVIQALAAPRSIPINDTQVPAVKFRVHCATRLGLQLLDYIPKEEDTSTSIPSKKRSREEEELEVESQRLKNQLEEVEKRRRVLADAESSRNAGSSAQAEEAPLSVKRERAKFDFSRGGTANDPLTIADLSD</sequence>
<feature type="compositionally biased region" description="Basic and acidic residues" evidence="1">
    <location>
        <begin position="197"/>
        <end position="206"/>
    </location>
</feature>
<feature type="compositionally biased region" description="Basic and acidic residues" evidence="1">
    <location>
        <begin position="157"/>
        <end position="180"/>
    </location>
</feature>
<evidence type="ECO:0000313" key="3">
    <source>
        <dbReference type="Proteomes" id="UP000836402"/>
    </source>
</evidence>
<organism evidence="2 3">
    <name type="scientific">Tilletia caries</name>
    <name type="common">wheat bunt fungus</name>
    <dbReference type="NCBI Taxonomy" id="13290"/>
    <lineage>
        <taxon>Eukaryota</taxon>
        <taxon>Fungi</taxon>
        <taxon>Dikarya</taxon>
        <taxon>Basidiomycota</taxon>
        <taxon>Ustilaginomycotina</taxon>
        <taxon>Exobasidiomycetes</taxon>
        <taxon>Tilletiales</taxon>
        <taxon>Tilletiaceae</taxon>
        <taxon>Tilletia</taxon>
    </lineage>
</organism>